<accession>A0A382CHT1</accession>
<evidence type="ECO:0000313" key="2">
    <source>
        <dbReference type="EMBL" id="SVB25394.1"/>
    </source>
</evidence>
<organism evidence="2">
    <name type="scientific">marine metagenome</name>
    <dbReference type="NCBI Taxonomy" id="408172"/>
    <lineage>
        <taxon>unclassified sequences</taxon>
        <taxon>metagenomes</taxon>
        <taxon>ecological metagenomes</taxon>
    </lineage>
</organism>
<protein>
    <submittedName>
        <fullName evidence="2">Uncharacterized protein</fullName>
    </submittedName>
</protein>
<sequence length="39" mass="4378">MQFYLVSNFGTIVRILSGIGLSVFFGIFAFFVVQAIYVL</sequence>
<dbReference type="EMBL" id="UINC01034485">
    <property type="protein sequence ID" value="SVB25394.1"/>
    <property type="molecule type" value="Genomic_DNA"/>
</dbReference>
<name>A0A382CHT1_9ZZZZ</name>
<dbReference type="AlphaFoldDB" id="A0A382CHT1"/>
<feature type="transmembrane region" description="Helical" evidence="1">
    <location>
        <begin position="12"/>
        <end position="37"/>
    </location>
</feature>
<keyword evidence="1" id="KW-1133">Transmembrane helix</keyword>
<reference evidence="2" key="1">
    <citation type="submission" date="2018-05" db="EMBL/GenBank/DDBJ databases">
        <authorList>
            <person name="Lanie J.A."/>
            <person name="Ng W.-L."/>
            <person name="Kazmierczak K.M."/>
            <person name="Andrzejewski T.M."/>
            <person name="Davidsen T.M."/>
            <person name="Wayne K.J."/>
            <person name="Tettelin H."/>
            <person name="Glass J.I."/>
            <person name="Rusch D."/>
            <person name="Podicherti R."/>
            <person name="Tsui H.-C.T."/>
            <person name="Winkler M.E."/>
        </authorList>
    </citation>
    <scope>NUCLEOTIDE SEQUENCE</scope>
</reference>
<evidence type="ECO:0000256" key="1">
    <source>
        <dbReference type="SAM" id="Phobius"/>
    </source>
</evidence>
<proteinExistence type="predicted"/>
<feature type="non-terminal residue" evidence="2">
    <location>
        <position position="39"/>
    </location>
</feature>
<keyword evidence="1" id="KW-0472">Membrane</keyword>
<gene>
    <name evidence="2" type="ORF">METZ01_LOCUS178248</name>
</gene>
<keyword evidence="1" id="KW-0812">Transmembrane</keyword>